<dbReference type="RefSeq" id="WP_080887051.1">
    <property type="nucleotide sequence ID" value="NZ_LT828648.1"/>
</dbReference>
<organism evidence="2 3">
    <name type="scientific">Nitrospira japonica</name>
    <dbReference type="NCBI Taxonomy" id="1325564"/>
    <lineage>
        <taxon>Bacteria</taxon>
        <taxon>Pseudomonadati</taxon>
        <taxon>Nitrospirota</taxon>
        <taxon>Nitrospiria</taxon>
        <taxon>Nitrospirales</taxon>
        <taxon>Nitrospiraceae</taxon>
        <taxon>Nitrospira</taxon>
    </lineage>
</organism>
<name>A0A1W1I705_9BACT</name>
<proteinExistence type="predicted"/>
<protein>
    <submittedName>
        <fullName evidence="2">Uncharacterized protein</fullName>
    </submittedName>
</protein>
<gene>
    <name evidence="2" type="ORF">NSJP_2544</name>
</gene>
<evidence type="ECO:0000313" key="2">
    <source>
        <dbReference type="EMBL" id="SLM48711.1"/>
    </source>
</evidence>
<dbReference type="KEGG" id="nja:NSJP_2544"/>
<dbReference type="OrthoDB" id="2079373at2"/>
<dbReference type="InterPro" id="IPR027268">
    <property type="entry name" value="Peptidase_M4/M1_CTD_sf"/>
</dbReference>
<dbReference type="Gene3D" id="1.10.390.10">
    <property type="entry name" value="Neutral Protease Domain 2"/>
    <property type="match status" value="1"/>
</dbReference>
<dbReference type="Proteomes" id="UP000192042">
    <property type="component" value="Chromosome I"/>
</dbReference>
<feature type="region of interest" description="Disordered" evidence="1">
    <location>
        <begin position="28"/>
        <end position="76"/>
    </location>
</feature>
<dbReference type="EMBL" id="LT828648">
    <property type="protein sequence ID" value="SLM48711.1"/>
    <property type="molecule type" value="Genomic_DNA"/>
</dbReference>
<sequence length="816" mass="89790">MTATRRIGSLILTVSLLAFLTAGSALVSRASPERPAEKKTAPAANDQPKPLEEAQVDATAPPATDQPKAPKDPPATSEDLIAAALEAGTISYEGSLRERAFALYHDPRLDARFRSPVIDWEAGRALFAEIEEKAATLSKELLADLAPIRARPSNEISVFNRRRTDKKSSQAPHGESLLRRVANRSQAQARCITVTKMDPNWKTHVVPGTNIRLWIREGTEAELKNVFAPMVSKVWRAFPDYFTYPLPDNGNLCDESNPDSAVDMYLVIGSTVDPRDVVCSLSSAPSGCTLTGLQGAGATRSTESTTPPKSSAYMLINIDTLDRTSVLDTIAHELAHAGQCAYDAHDENWLYESTATWVAYKVLKALGNTPQLEYRLLREFAFSSDKTPVFPNLHKNLTLTQNSYGGWLFFYSASVDLGDNIVKAVWQAAVGPPRGIEAVNAVIPLGEHFPRYAVRSWNQDLVPQPWPYKTNDKTFPPDLKPDPITPVNFLRATIQTLNKPVTPLAARYHRVTFANGIRKVTFENFFSSIPYAHVWAVKKIGNDWKEPEDWSKEEQKIFCRDMADENLTELIIVVSNTHQQFPLPPDPAPRIIGDSVGCDYIAGWAQATLRVKEGDNDVSYVSSRANLKFKPRASPLQDMQGNTQYDLMPTAVTWTASGHEGDCTIDGQISITIPSFENQPLDNLVLQPAFGYMNVVGLDGGDFHSIKVSATSRNAFFKKTCPGDPLIVTKYFSGVGWLLLVVSEKNIYQGPTVAFTGTKTVDVAASMGFMSMLPPGTVLPDVALQALQQQSASNRSEVYTWNWELRPLTVGTTSGP</sequence>
<feature type="compositionally biased region" description="Basic and acidic residues" evidence="1">
    <location>
        <begin position="31"/>
        <end position="40"/>
    </location>
</feature>
<keyword evidence="3" id="KW-1185">Reference proteome</keyword>
<dbReference type="STRING" id="1325564.NSJP_2544"/>
<evidence type="ECO:0000313" key="3">
    <source>
        <dbReference type="Proteomes" id="UP000192042"/>
    </source>
</evidence>
<dbReference type="AlphaFoldDB" id="A0A1W1I705"/>
<reference evidence="2 3" key="1">
    <citation type="submission" date="2017-03" db="EMBL/GenBank/DDBJ databases">
        <authorList>
            <person name="Afonso C.L."/>
            <person name="Miller P.J."/>
            <person name="Scott M.A."/>
            <person name="Spackman E."/>
            <person name="Goraichik I."/>
            <person name="Dimitrov K.M."/>
            <person name="Suarez D.L."/>
            <person name="Swayne D.E."/>
        </authorList>
    </citation>
    <scope>NUCLEOTIDE SEQUENCE [LARGE SCALE GENOMIC DNA]</scope>
    <source>
        <strain evidence="2">Genome sequencing of Nitrospira japonica strain NJ11</strain>
    </source>
</reference>
<accession>A0A1W1I705</accession>
<evidence type="ECO:0000256" key="1">
    <source>
        <dbReference type="SAM" id="MobiDB-lite"/>
    </source>
</evidence>